<proteinExistence type="predicted"/>
<sequence>MPPGAAAGAAAGGHSKFQQVARSSMLGVRTTTALGTSFFLEKQAVVIDFGGLCTKVGFATESRPRHIVSTPQLRVAPPPGRGVTSGPSEEQWVEILDRLLSQIYFHYLSVNPKERRVVICDPVNQAVPTRSHFRALQAAFGAFGGLRLRPDVAALPDGLEHGDPTRFESTRLLATFAGVPVISAFSTARGGGRLIGARLRRRLLSELPAGAPSQEWLDNPWELQDLVARTCYVACDISAQGDDDEDGPRDPAAEDGQTGRLRHLGRRHGHGSSAGAVAGGGGALQGGRRGRRRGGGGTRGQCSAPGRRGGRRQRRLLELRQRA</sequence>
<keyword evidence="3" id="KW-1185">Reference proteome</keyword>
<dbReference type="InterPro" id="IPR043129">
    <property type="entry name" value="ATPase_NBD"/>
</dbReference>
<name>A0ABN9RGL9_9DINO</name>
<feature type="compositionally biased region" description="Gly residues" evidence="1">
    <location>
        <begin position="277"/>
        <end position="287"/>
    </location>
</feature>
<organism evidence="2 3">
    <name type="scientific">Prorocentrum cordatum</name>
    <dbReference type="NCBI Taxonomy" id="2364126"/>
    <lineage>
        <taxon>Eukaryota</taxon>
        <taxon>Sar</taxon>
        <taxon>Alveolata</taxon>
        <taxon>Dinophyceae</taxon>
        <taxon>Prorocentrales</taxon>
        <taxon>Prorocentraceae</taxon>
        <taxon>Prorocentrum</taxon>
    </lineage>
</organism>
<comment type="caution">
    <text evidence="2">The sequence shown here is derived from an EMBL/GenBank/DDBJ whole genome shotgun (WGS) entry which is preliminary data.</text>
</comment>
<accession>A0ABN9RGL9</accession>
<dbReference type="Proteomes" id="UP001189429">
    <property type="component" value="Unassembled WGS sequence"/>
</dbReference>
<feature type="region of interest" description="Disordered" evidence="1">
    <location>
        <begin position="262"/>
        <end position="323"/>
    </location>
</feature>
<reference evidence="2" key="1">
    <citation type="submission" date="2023-10" db="EMBL/GenBank/DDBJ databases">
        <authorList>
            <person name="Chen Y."/>
            <person name="Shah S."/>
            <person name="Dougan E. K."/>
            <person name="Thang M."/>
            <person name="Chan C."/>
        </authorList>
    </citation>
    <scope>NUCLEOTIDE SEQUENCE [LARGE SCALE GENOMIC DNA]</scope>
</reference>
<protein>
    <recommendedName>
        <fullName evidence="4">Actin-related protein 10</fullName>
    </recommendedName>
</protein>
<gene>
    <name evidence="2" type="ORF">PCOR1329_LOCUS18917</name>
</gene>
<evidence type="ECO:0008006" key="4">
    <source>
        <dbReference type="Google" id="ProtNLM"/>
    </source>
</evidence>
<dbReference type="Gene3D" id="3.30.420.40">
    <property type="match status" value="1"/>
</dbReference>
<dbReference type="EMBL" id="CAUYUJ010005991">
    <property type="protein sequence ID" value="CAK0815732.1"/>
    <property type="molecule type" value="Genomic_DNA"/>
</dbReference>
<evidence type="ECO:0000313" key="2">
    <source>
        <dbReference type="EMBL" id="CAK0815732.1"/>
    </source>
</evidence>
<evidence type="ECO:0000256" key="1">
    <source>
        <dbReference type="SAM" id="MobiDB-lite"/>
    </source>
</evidence>
<dbReference type="SUPFAM" id="SSF53067">
    <property type="entry name" value="Actin-like ATPase domain"/>
    <property type="match status" value="1"/>
</dbReference>
<evidence type="ECO:0000313" key="3">
    <source>
        <dbReference type="Proteomes" id="UP001189429"/>
    </source>
</evidence>